<comment type="caution">
    <text evidence="1">The sequence shown here is derived from an EMBL/GenBank/DDBJ whole genome shotgun (WGS) entry which is preliminary data.</text>
</comment>
<reference evidence="1 2" key="1">
    <citation type="submission" date="2016-02" db="EMBL/GenBank/DDBJ databases">
        <title>Genome analysis of coral dinoflagellate symbionts highlights evolutionary adaptations to a symbiotic lifestyle.</title>
        <authorList>
            <person name="Aranda M."/>
            <person name="Li Y."/>
            <person name="Liew Y.J."/>
            <person name="Baumgarten S."/>
            <person name="Simakov O."/>
            <person name="Wilson M."/>
            <person name="Piel J."/>
            <person name="Ashoor H."/>
            <person name="Bougouffa S."/>
            <person name="Bajic V.B."/>
            <person name="Ryu T."/>
            <person name="Ravasi T."/>
            <person name="Bayer T."/>
            <person name="Micklem G."/>
            <person name="Kim H."/>
            <person name="Bhak J."/>
            <person name="Lajeunesse T.C."/>
            <person name="Voolstra C.R."/>
        </authorList>
    </citation>
    <scope>NUCLEOTIDE SEQUENCE [LARGE SCALE GENOMIC DNA]</scope>
    <source>
        <strain evidence="1 2">CCMP2467</strain>
    </source>
</reference>
<gene>
    <name evidence="1" type="ORF">AK812_SmicGene2165</name>
</gene>
<sequence length="94" mass="10690">MKLPKMLPAQNGAYLNATVACLTRRKVEKLQLDQVPEERAHWPEDVRTQKKPQDWCGTPKLLPELQNLTQFLARVKLASAGSEQQGYSQFGQIQ</sequence>
<organism evidence="1 2">
    <name type="scientific">Symbiodinium microadriaticum</name>
    <name type="common">Dinoflagellate</name>
    <name type="synonym">Zooxanthella microadriatica</name>
    <dbReference type="NCBI Taxonomy" id="2951"/>
    <lineage>
        <taxon>Eukaryota</taxon>
        <taxon>Sar</taxon>
        <taxon>Alveolata</taxon>
        <taxon>Dinophyceae</taxon>
        <taxon>Suessiales</taxon>
        <taxon>Symbiodiniaceae</taxon>
        <taxon>Symbiodinium</taxon>
    </lineage>
</organism>
<dbReference type="PROSITE" id="PS51257">
    <property type="entry name" value="PROKAR_LIPOPROTEIN"/>
    <property type="match status" value="1"/>
</dbReference>
<evidence type="ECO:0000313" key="1">
    <source>
        <dbReference type="EMBL" id="OLQ13763.1"/>
    </source>
</evidence>
<dbReference type="Proteomes" id="UP000186817">
    <property type="component" value="Unassembled WGS sequence"/>
</dbReference>
<dbReference type="EMBL" id="LSRX01000023">
    <property type="protein sequence ID" value="OLQ13763.1"/>
    <property type="molecule type" value="Genomic_DNA"/>
</dbReference>
<proteinExistence type="predicted"/>
<keyword evidence="2" id="KW-1185">Reference proteome</keyword>
<dbReference type="AlphaFoldDB" id="A0A1Q9F279"/>
<evidence type="ECO:0000313" key="2">
    <source>
        <dbReference type="Proteomes" id="UP000186817"/>
    </source>
</evidence>
<name>A0A1Q9F279_SYMMI</name>
<accession>A0A1Q9F279</accession>
<dbReference type="OrthoDB" id="407556at2759"/>
<protein>
    <submittedName>
        <fullName evidence="1">Uncharacterized protein</fullName>
    </submittedName>
</protein>